<evidence type="ECO:0000313" key="2">
    <source>
        <dbReference type="EMBL" id="XBO46935.1"/>
    </source>
</evidence>
<keyword evidence="1" id="KW-0812">Transmembrane</keyword>
<feature type="transmembrane region" description="Helical" evidence="1">
    <location>
        <begin position="171"/>
        <end position="194"/>
    </location>
</feature>
<feature type="transmembrane region" description="Helical" evidence="1">
    <location>
        <begin position="206"/>
        <end position="223"/>
    </location>
</feature>
<sequence length="388" mass="44715">MRKFLLYSTLVGVFGEAAIINFGVDLKLLYLIVFINFVILAKKQSILIPRFQIYLFIFLLFSGTFSILNGTNDIPHATEQIIGINVLLLYFYNFFLYFKESVKFVFESYAKACYYLAIIGLIIFIYTFFLKGDHEFRLYSILLEPAHYAGAILPAFYYYIKNYVDFKKETIIVTLSLFLAGSSIGFLGILIAFFIYNKKVFQFKNVIIYAGAISIGTFLYLTVDNVKMRVDDTLKSSSNFDVSGANWSTYALISNLYVTSRVLEKNILLGNGIGSHQLSHGRYIDSLVGVDEFSLIPDLNSKDANSLMLRILSDLGLVGALTVIFLIVKHYSNDDNYYIISRAILIYFFYKLLREGHYFSPEMYFFVMMYYFNYKESSKSSVEYEKII</sequence>
<feature type="transmembrane region" description="Helical" evidence="1">
    <location>
        <begin position="112"/>
        <end position="130"/>
    </location>
</feature>
<dbReference type="AlphaFoldDB" id="A0AAU7K2V4"/>
<keyword evidence="1" id="KW-0472">Membrane</keyword>
<feature type="transmembrane region" description="Helical" evidence="1">
    <location>
        <begin position="25"/>
        <end position="41"/>
    </location>
</feature>
<feature type="transmembrane region" description="Helical" evidence="1">
    <location>
        <begin position="311"/>
        <end position="331"/>
    </location>
</feature>
<feature type="transmembrane region" description="Helical" evidence="1">
    <location>
        <begin position="136"/>
        <end position="159"/>
    </location>
</feature>
<name>A0AAU7K2V4_9SPHI</name>
<feature type="transmembrane region" description="Helical" evidence="1">
    <location>
        <begin position="81"/>
        <end position="100"/>
    </location>
</feature>
<protein>
    <recommendedName>
        <fullName evidence="3">O-antigen ligase domain-containing protein</fullName>
    </recommendedName>
</protein>
<dbReference type="RefSeq" id="WP_406824410.1">
    <property type="nucleotide sequence ID" value="NZ_CP157485.1"/>
</dbReference>
<keyword evidence="1" id="KW-1133">Transmembrane helix</keyword>
<accession>A0AAU7K2V4</accession>
<evidence type="ECO:0008006" key="3">
    <source>
        <dbReference type="Google" id="ProtNLM"/>
    </source>
</evidence>
<feature type="transmembrane region" description="Helical" evidence="1">
    <location>
        <begin position="53"/>
        <end position="69"/>
    </location>
</feature>
<reference evidence="2" key="1">
    <citation type="submission" date="2024-05" db="EMBL/GenBank/DDBJ databases">
        <authorList>
            <person name="Kim S."/>
            <person name="Heo J."/>
            <person name="Choi H."/>
            <person name="Choi Y."/>
            <person name="Kwon S.-W."/>
            <person name="Kim Y."/>
        </authorList>
    </citation>
    <scope>NUCLEOTIDE SEQUENCE</scope>
    <source>
        <strain evidence="2">KACC 23697</strain>
    </source>
</reference>
<evidence type="ECO:0000256" key="1">
    <source>
        <dbReference type="SAM" id="Phobius"/>
    </source>
</evidence>
<dbReference type="EMBL" id="CP157485">
    <property type="protein sequence ID" value="XBO46935.1"/>
    <property type="molecule type" value="Genomic_DNA"/>
</dbReference>
<proteinExistence type="predicted"/>
<organism evidence="2">
    <name type="scientific">Pedobacter sp. KACC 23697</name>
    <dbReference type="NCBI Taxonomy" id="3149230"/>
    <lineage>
        <taxon>Bacteria</taxon>
        <taxon>Pseudomonadati</taxon>
        <taxon>Bacteroidota</taxon>
        <taxon>Sphingobacteriia</taxon>
        <taxon>Sphingobacteriales</taxon>
        <taxon>Sphingobacteriaceae</taxon>
        <taxon>Pedobacter</taxon>
    </lineage>
</organism>
<gene>
    <name evidence="2" type="ORF">ABEG20_16745</name>
</gene>